<dbReference type="Proteomes" id="UP000249949">
    <property type="component" value="Chromosome"/>
</dbReference>
<evidence type="ECO:0008006" key="3">
    <source>
        <dbReference type="Google" id="ProtNLM"/>
    </source>
</evidence>
<dbReference type="Gene3D" id="3.40.50.2000">
    <property type="entry name" value="Glycogen Phosphorylase B"/>
    <property type="match status" value="1"/>
</dbReference>
<proteinExistence type="predicted"/>
<reference evidence="1 2" key="1">
    <citation type="journal article" date="2017" name="Environ. Microbiol.">
        <title>Genome and epigenome of a novel marine Thaumarchaeota strain suggest viral infection, phosphorothioation DNA modification and multiple restriction systems.</title>
        <authorList>
            <person name="Ahlgren N.A."/>
            <person name="Chen Y."/>
            <person name="Needham D.M."/>
            <person name="Parada A.E."/>
            <person name="Sachdeva R."/>
            <person name="Trinh V."/>
            <person name="Chen T."/>
            <person name="Fuhrman J.A."/>
        </authorList>
    </citation>
    <scope>NUCLEOTIDE SEQUENCE [LARGE SCALE GENOMIC DNA]</scope>
    <source>
        <strain evidence="1 2">SPOT01</strain>
    </source>
</reference>
<organism evidence="1 2">
    <name type="scientific">Candidatus Nitrosomarinus catalinensis</name>
    <dbReference type="NCBI Taxonomy" id="1898749"/>
    <lineage>
        <taxon>Archaea</taxon>
        <taxon>Nitrososphaerota</taxon>
        <taxon>Nitrososphaeria</taxon>
        <taxon>Nitrosopumilales</taxon>
        <taxon>Nitrosopumilaceae</taxon>
        <taxon>Candidatus Nitrosomarinus</taxon>
    </lineage>
</organism>
<dbReference type="GeneID" id="59167072"/>
<dbReference type="AlphaFoldDB" id="A0A2Z2HHW0"/>
<sequence>MKNVTVMGTRPEIIKLAPIVDKLSSKNPIIDSNISPYGKRKASDKIINLHQKNL</sequence>
<gene>
    <name evidence="1" type="ORF">NMSP_0131</name>
</gene>
<dbReference type="RefSeq" id="WP_192866181.1">
    <property type="nucleotide sequence ID" value="NZ_CP021324.1"/>
</dbReference>
<dbReference type="KEGG" id="nct:NMSP_0131"/>
<accession>A0A2Z2HHW0</accession>
<evidence type="ECO:0000313" key="2">
    <source>
        <dbReference type="Proteomes" id="UP000249949"/>
    </source>
</evidence>
<dbReference type="EMBL" id="CP021324">
    <property type="protein sequence ID" value="ARS63763.1"/>
    <property type="molecule type" value="Genomic_DNA"/>
</dbReference>
<keyword evidence="2" id="KW-1185">Reference proteome</keyword>
<evidence type="ECO:0000313" key="1">
    <source>
        <dbReference type="EMBL" id="ARS63763.1"/>
    </source>
</evidence>
<protein>
    <recommendedName>
        <fullName evidence="3">UDP-N-acetylglucosamine 2-epimerase</fullName>
    </recommendedName>
</protein>
<name>A0A2Z2HHW0_9ARCH</name>